<dbReference type="InterPro" id="IPR002842">
    <property type="entry name" value="ATPase_V1_Esu"/>
</dbReference>
<accession>J9CJA3</accession>
<evidence type="ECO:0000256" key="3">
    <source>
        <dbReference type="ARBA" id="ARBA00023065"/>
    </source>
</evidence>
<dbReference type="Gene3D" id="3.30.2320.30">
    <property type="entry name" value="ATP synthase, E subunit, C-terminal"/>
    <property type="match status" value="1"/>
</dbReference>
<name>J9CJA3_9ZZZZ</name>
<sequence>MERIARMEAKKSVLALKQEMVSKSFDLAVQKIVELPEERYVAFLAKLAKEASVTGDEEIVLNARDKAAVGEKLVNALGGKLHLSDSTGDFAGGLILRRGNVEVNCTVELLVELCRSEMSSEIAGVLFE</sequence>
<evidence type="ECO:0000256" key="1">
    <source>
        <dbReference type="ARBA" id="ARBA00005901"/>
    </source>
</evidence>
<comment type="similarity">
    <text evidence="1">Belongs to the V-ATPase E subunit family.</text>
</comment>
<dbReference type="AlphaFoldDB" id="J9CJA3"/>
<evidence type="ECO:0000256" key="2">
    <source>
        <dbReference type="ARBA" id="ARBA00022448"/>
    </source>
</evidence>
<dbReference type="SUPFAM" id="SSF160527">
    <property type="entry name" value="V-type ATPase subunit E-like"/>
    <property type="match status" value="1"/>
</dbReference>
<dbReference type="InterPro" id="IPR038495">
    <property type="entry name" value="ATPase_E_C"/>
</dbReference>
<organism evidence="4">
    <name type="scientific">gut metagenome</name>
    <dbReference type="NCBI Taxonomy" id="749906"/>
    <lineage>
        <taxon>unclassified sequences</taxon>
        <taxon>metagenomes</taxon>
        <taxon>organismal metagenomes</taxon>
    </lineage>
</organism>
<keyword evidence="2" id="KW-0813">Transport</keyword>
<reference evidence="4" key="1">
    <citation type="journal article" date="2012" name="PLoS ONE">
        <title>Gene sets for utilization of primary and secondary nutrition supplies in the distal gut of endangered iberian lynx.</title>
        <authorList>
            <person name="Alcaide M."/>
            <person name="Messina E."/>
            <person name="Richter M."/>
            <person name="Bargiela R."/>
            <person name="Peplies J."/>
            <person name="Huws S.A."/>
            <person name="Newbold C.J."/>
            <person name="Golyshin P.N."/>
            <person name="Simon M.A."/>
            <person name="Lopez G."/>
            <person name="Yakimov M.M."/>
            <person name="Ferrer M."/>
        </authorList>
    </citation>
    <scope>NUCLEOTIDE SEQUENCE</scope>
</reference>
<keyword evidence="3" id="KW-0406">Ion transport</keyword>
<comment type="caution">
    <text evidence="4">The sequence shown here is derived from an EMBL/GenBank/DDBJ whole genome shotgun (WGS) entry which is preliminary data.</text>
</comment>
<protein>
    <submittedName>
        <fullName evidence="4">ATP synthase, subunit E</fullName>
    </submittedName>
</protein>
<evidence type="ECO:0000313" key="4">
    <source>
        <dbReference type="EMBL" id="EJX00131.1"/>
    </source>
</evidence>
<dbReference type="GO" id="GO:0046961">
    <property type="term" value="F:proton-transporting ATPase activity, rotational mechanism"/>
    <property type="evidence" value="ECO:0007669"/>
    <property type="project" value="InterPro"/>
</dbReference>
<proteinExistence type="inferred from homology"/>
<dbReference type="Pfam" id="PF01991">
    <property type="entry name" value="vATP-synt_E"/>
    <property type="match status" value="1"/>
</dbReference>
<dbReference type="GO" id="GO:0033178">
    <property type="term" value="C:proton-transporting two-sector ATPase complex, catalytic domain"/>
    <property type="evidence" value="ECO:0007669"/>
    <property type="project" value="InterPro"/>
</dbReference>
<dbReference type="EMBL" id="AMCI01003517">
    <property type="protein sequence ID" value="EJX00131.1"/>
    <property type="molecule type" value="Genomic_DNA"/>
</dbReference>
<gene>
    <name evidence="4" type="ORF">EVA_11762</name>
</gene>